<evidence type="ECO:0000313" key="3">
    <source>
        <dbReference type="Proteomes" id="UP001501676"/>
    </source>
</evidence>
<dbReference type="EMBL" id="BAAAYN010000117">
    <property type="protein sequence ID" value="GAA3399149.1"/>
    <property type="molecule type" value="Genomic_DNA"/>
</dbReference>
<reference evidence="3" key="1">
    <citation type="journal article" date="2019" name="Int. J. Syst. Evol. Microbiol.">
        <title>The Global Catalogue of Microorganisms (GCM) 10K type strain sequencing project: providing services to taxonomists for standard genome sequencing and annotation.</title>
        <authorList>
            <consortium name="The Broad Institute Genomics Platform"/>
            <consortium name="The Broad Institute Genome Sequencing Center for Infectious Disease"/>
            <person name="Wu L."/>
            <person name="Ma J."/>
        </authorList>
    </citation>
    <scope>NUCLEOTIDE SEQUENCE [LARGE SCALE GENOMIC DNA]</scope>
    <source>
        <strain evidence="3">JCM 9458</strain>
    </source>
</reference>
<proteinExistence type="predicted"/>
<gene>
    <name evidence="2" type="ORF">GCM10020369_84250</name>
</gene>
<keyword evidence="3" id="KW-1185">Reference proteome</keyword>
<evidence type="ECO:0000313" key="2">
    <source>
        <dbReference type="EMBL" id="GAA3399149.1"/>
    </source>
</evidence>
<name>A0ABP6TE60_9ACTN</name>
<comment type="caution">
    <text evidence="2">The sequence shown here is derived from an EMBL/GenBank/DDBJ whole genome shotgun (WGS) entry which is preliminary data.</text>
</comment>
<feature type="compositionally biased region" description="Polar residues" evidence="1">
    <location>
        <begin position="33"/>
        <end position="45"/>
    </location>
</feature>
<accession>A0ABP6TE60</accession>
<dbReference type="Proteomes" id="UP001501676">
    <property type="component" value="Unassembled WGS sequence"/>
</dbReference>
<protein>
    <submittedName>
        <fullName evidence="2">Uncharacterized protein</fullName>
    </submittedName>
</protein>
<sequence>MPSGSMTSEQPRSTAGSYESAAAITAVDGLHSPKSTADASSQTPTADFCSREAITPRSALWLARIVAAL</sequence>
<feature type="compositionally biased region" description="Polar residues" evidence="1">
    <location>
        <begin position="1"/>
        <end position="17"/>
    </location>
</feature>
<evidence type="ECO:0000256" key="1">
    <source>
        <dbReference type="SAM" id="MobiDB-lite"/>
    </source>
</evidence>
<feature type="region of interest" description="Disordered" evidence="1">
    <location>
        <begin position="1"/>
        <end position="20"/>
    </location>
</feature>
<organism evidence="2 3">
    <name type="scientific">Cryptosporangium minutisporangium</name>
    <dbReference type="NCBI Taxonomy" id="113569"/>
    <lineage>
        <taxon>Bacteria</taxon>
        <taxon>Bacillati</taxon>
        <taxon>Actinomycetota</taxon>
        <taxon>Actinomycetes</taxon>
        <taxon>Cryptosporangiales</taxon>
        <taxon>Cryptosporangiaceae</taxon>
        <taxon>Cryptosporangium</taxon>
    </lineage>
</organism>
<feature type="region of interest" description="Disordered" evidence="1">
    <location>
        <begin position="29"/>
        <end position="49"/>
    </location>
</feature>